<dbReference type="EMBL" id="BLKW01000002">
    <property type="protein sequence ID" value="GFG73466.1"/>
    <property type="molecule type" value="Genomic_DNA"/>
</dbReference>
<evidence type="ECO:0000313" key="2">
    <source>
        <dbReference type="EMBL" id="GFG73466.1"/>
    </source>
</evidence>
<protein>
    <recommendedName>
        <fullName evidence="1">SnoaL-like domain-containing protein</fullName>
    </recommendedName>
</protein>
<name>A0A7I9XV79_9MYCO</name>
<evidence type="ECO:0000313" key="3">
    <source>
        <dbReference type="Proteomes" id="UP000465361"/>
    </source>
</evidence>
<dbReference type="Proteomes" id="UP000465361">
    <property type="component" value="Unassembled WGS sequence"/>
</dbReference>
<dbReference type="RefSeq" id="WP_163754619.1">
    <property type="nucleotide sequence ID" value="NZ_BLKW01000002.1"/>
</dbReference>
<accession>A0A7I9XV79</accession>
<sequence length="132" mass="14764">MTSVNGDWLDDFYSSVDAMRIDEIVEHFAPDGEFVFANQPAAIGHTAIRRALNDFYSTIESIRHTARNRWSVDDRTTIFETHVRYKTRAHNELAVPGLAVIERNSSGLIHSLRVYVDNSALFAPPMAGAAEA</sequence>
<dbReference type="Pfam" id="PF12680">
    <property type="entry name" value="SnoaL_2"/>
    <property type="match status" value="1"/>
</dbReference>
<dbReference type="InterPro" id="IPR037401">
    <property type="entry name" value="SnoaL-like"/>
</dbReference>
<dbReference type="SUPFAM" id="SSF54427">
    <property type="entry name" value="NTF2-like"/>
    <property type="match status" value="1"/>
</dbReference>
<dbReference type="InterPro" id="IPR032710">
    <property type="entry name" value="NTF2-like_dom_sf"/>
</dbReference>
<proteinExistence type="predicted"/>
<organism evidence="2 3">
    <name type="scientific">Mycobacterium botniense</name>
    <dbReference type="NCBI Taxonomy" id="84962"/>
    <lineage>
        <taxon>Bacteria</taxon>
        <taxon>Bacillati</taxon>
        <taxon>Actinomycetota</taxon>
        <taxon>Actinomycetes</taxon>
        <taxon>Mycobacteriales</taxon>
        <taxon>Mycobacteriaceae</taxon>
        <taxon>Mycobacterium</taxon>
    </lineage>
</organism>
<comment type="caution">
    <text evidence="2">The sequence shown here is derived from an EMBL/GenBank/DDBJ whole genome shotgun (WGS) entry which is preliminary data.</text>
</comment>
<dbReference type="Gene3D" id="3.10.450.50">
    <property type="match status" value="1"/>
</dbReference>
<evidence type="ECO:0000259" key="1">
    <source>
        <dbReference type="Pfam" id="PF12680"/>
    </source>
</evidence>
<keyword evidence="3" id="KW-1185">Reference proteome</keyword>
<feature type="domain" description="SnoaL-like" evidence="1">
    <location>
        <begin position="10"/>
        <end position="109"/>
    </location>
</feature>
<reference evidence="2 3" key="1">
    <citation type="journal article" date="2019" name="Emerg. Microbes Infect.">
        <title>Comprehensive subspecies identification of 175 nontuberculous mycobacteria species based on 7547 genomic profiles.</title>
        <authorList>
            <person name="Matsumoto Y."/>
            <person name="Kinjo T."/>
            <person name="Motooka D."/>
            <person name="Nabeya D."/>
            <person name="Jung N."/>
            <person name="Uechi K."/>
            <person name="Horii T."/>
            <person name="Iida T."/>
            <person name="Fujita J."/>
            <person name="Nakamura S."/>
        </authorList>
    </citation>
    <scope>NUCLEOTIDE SEQUENCE [LARGE SCALE GENOMIC DNA]</scope>
    <source>
        <strain evidence="2 3">JCM 17322</strain>
    </source>
</reference>
<gene>
    <name evidence="2" type="ORF">MBOT_08310</name>
</gene>
<dbReference type="AlphaFoldDB" id="A0A7I9XV79"/>